<proteinExistence type="inferred from homology"/>
<protein>
    <recommendedName>
        <fullName evidence="4">tRNA pseudouridine synthase A</fullName>
        <ecNumber evidence="4">5.4.99.12</ecNumber>
    </recommendedName>
    <alternativeName>
        <fullName evidence="4">tRNA pseudouridine(38-40) synthase</fullName>
    </alternativeName>
    <alternativeName>
        <fullName evidence="4">tRNA pseudouridylate synthase I</fullName>
    </alternativeName>
    <alternativeName>
        <fullName evidence="4">tRNA-uridine isomerase I</fullName>
    </alternativeName>
</protein>
<sequence>MQPTSPTIQRWALTLSYDGSLFFGWQKQADGLPTVQTALEQALGKIACHPVCVTVAGRTDTGVHATAQVVHFDTTAIRSPQAWIRGVNANLPRGIAVLTAQTVASDFHARFDAFGRRYRYLLQSAPVRSPLLIGRAGWTHHRLDTVKMKQAAALLVGEHDFSSFRAAQCQAKSPVKTIYRARISGNPEWISLDLHGNAFLHHMVRNIMGALVYVGSGRLSVAEFSGLIEAKSRLKAPPTFMPDGLYLTGVDYPPEYGIAAVSLPEWLKICGNYG</sequence>
<dbReference type="NCBIfam" id="TIGR00071">
    <property type="entry name" value="hisT_truA"/>
    <property type="match status" value="1"/>
</dbReference>
<dbReference type="GO" id="GO:0003723">
    <property type="term" value="F:RNA binding"/>
    <property type="evidence" value="ECO:0007669"/>
    <property type="project" value="InterPro"/>
</dbReference>
<feature type="domain" description="Pseudouridine synthase I TruA alpha/beta" evidence="8">
    <location>
        <begin position="16"/>
        <end position="112"/>
    </location>
</feature>
<dbReference type="PANTHER" id="PTHR11142">
    <property type="entry name" value="PSEUDOURIDYLATE SYNTHASE"/>
    <property type="match status" value="1"/>
</dbReference>
<reference evidence="9 10" key="1">
    <citation type="submission" date="2017-06" db="EMBL/GenBank/DDBJ databases">
        <title>Neisseria chenwenguii sp. nov., isolated from the intestinal contents of Tibetan Plateau Pika in Yushu, Qinghai Province, China.</title>
        <authorList>
            <person name="Zhang G."/>
        </authorList>
    </citation>
    <scope>NUCLEOTIDE SEQUENCE [LARGE SCALE GENOMIC DNA]</scope>
    <source>
        <strain evidence="9 10">10023</strain>
    </source>
</reference>
<evidence type="ECO:0000256" key="3">
    <source>
        <dbReference type="ARBA" id="ARBA00023235"/>
    </source>
</evidence>
<organism evidence="9 10">
    <name type="scientific">Neisseria chenwenguii</name>
    <dbReference type="NCBI Taxonomy" id="1853278"/>
    <lineage>
        <taxon>Bacteria</taxon>
        <taxon>Pseudomonadati</taxon>
        <taxon>Pseudomonadota</taxon>
        <taxon>Betaproteobacteria</taxon>
        <taxon>Neisseriales</taxon>
        <taxon>Neisseriaceae</taxon>
        <taxon>Neisseria</taxon>
    </lineage>
</organism>
<dbReference type="GO" id="GO:0160147">
    <property type="term" value="F:tRNA pseudouridine(38-40) synthase activity"/>
    <property type="evidence" value="ECO:0007669"/>
    <property type="project" value="UniProtKB-EC"/>
</dbReference>
<dbReference type="AlphaFoldDB" id="A0A220S0K8"/>
<evidence type="ECO:0000256" key="1">
    <source>
        <dbReference type="ARBA" id="ARBA00009375"/>
    </source>
</evidence>
<dbReference type="PANTHER" id="PTHR11142:SF0">
    <property type="entry name" value="TRNA PSEUDOURIDINE SYNTHASE-LIKE 1"/>
    <property type="match status" value="1"/>
</dbReference>
<comment type="similarity">
    <text evidence="1 4 7">Belongs to the tRNA pseudouridine synthase TruA family.</text>
</comment>
<dbReference type="InterPro" id="IPR020095">
    <property type="entry name" value="PsdUridine_synth_TruA_C"/>
</dbReference>
<dbReference type="FunFam" id="3.30.70.580:FF:000001">
    <property type="entry name" value="tRNA pseudouridine synthase A"/>
    <property type="match status" value="1"/>
</dbReference>
<feature type="active site" description="Nucleophile" evidence="4 5">
    <location>
        <position position="60"/>
    </location>
</feature>
<evidence type="ECO:0000313" key="9">
    <source>
        <dbReference type="EMBL" id="ASK27009.1"/>
    </source>
</evidence>
<comment type="catalytic activity">
    <reaction evidence="4 7">
        <text>uridine(38/39/40) in tRNA = pseudouridine(38/39/40) in tRNA</text>
        <dbReference type="Rhea" id="RHEA:22376"/>
        <dbReference type="Rhea" id="RHEA-COMP:10085"/>
        <dbReference type="Rhea" id="RHEA-COMP:10087"/>
        <dbReference type="ChEBI" id="CHEBI:65314"/>
        <dbReference type="ChEBI" id="CHEBI:65315"/>
        <dbReference type="EC" id="5.4.99.12"/>
    </reaction>
</comment>
<comment type="function">
    <text evidence="4">Formation of pseudouridine at positions 38, 39 and 40 in the anticodon stem and loop of transfer RNAs.</text>
</comment>
<dbReference type="Gene3D" id="3.30.70.660">
    <property type="entry name" value="Pseudouridine synthase I, catalytic domain, C-terminal subdomain"/>
    <property type="match status" value="1"/>
</dbReference>
<feature type="binding site" evidence="4 6">
    <location>
        <position position="118"/>
    </location>
    <ligand>
        <name>substrate</name>
    </ligand>
</feature>
<dbReference type="InterPro" id="IPR020097">
    <property type="entry name" value="PsdUridine_synth_TruA_a/b_dom"/>
</dbReference>
<keyword evidence="3 4" id="KW-0413">Isomerase</keyword>
<dbReference type="GO" id="GO:0031119">
    <property type="term" value="P:tRNA pseudouridine synthesis"/>
    <property type="evidence" value="ECO:0007669"/>
    <property type="project" value="UniProtKB-UniRule"/>
</dbReference>
<dbReference type="Pfam" id="PF01416">
    <property type="entry name" value="PseudoU_synth_1"/>
    <property type="match status" value="2"/>
</dbReference>
<feature type="domain" description="Pseudouridine synthase I TruA alpha/beta" evidence="8">
    <location>
        <begin position="151"/>
        <end position="253"/>
    </location>
</feature>
<dbReference type="PIRSF" id="PIRSF001430">
    <property type="entry name" value="tRNA_psdUrid_synth"/>
    <property type="match status" value="1"/>
</dbReference>
<keyword evidence="10" id="KW-1185">Reference proteome</keyword>
<dbReference type="EC" id="5.4.99.12" evidence="4"/>
<dbReference type="Proteomes" id="UP000198238">
    <property type="component" value="Chromosome"/>
</dbReference>
<evidence type="ECO:0000256" key="7">
    <source>
        <dbReference type="RuleBase" id="RU003792"/>
    </source>
</evidence>
<name>A0A220S0K8_9NEIS</name>
<evidence type="ECO:0000313" key="10">
    <source>
        <dbReference type="Proteomes" id="UP000198238"/>
    </source>
</evidence>
<dbReference type="KEGG" id="nei:BG910_03980"/>
<gene>
    <name evidence="4" type="primary">truA</name>
    <name evidence="9" type="ORF">BG910_03980</name>
</gene>
<evidence type="ECO:0000256" key="2">
    <source>
        <dbReference type="ARBA" id="ARBA00022694"/>
    </source>
</evidence>
<dbReference type="SUPFAM" id="SSF55120">
    <property type="entry name" value="Pseudouridine synthase"/>
    <property type="match status" value="1"/>
</dbReference>
<dbReference type="InterPro" id="IPR020103">
    <property type="entry name" value="PsdUridine_synth_cat_dom_sf"/>
</dbReference>
<evidence type="ECO:0000256" key="5">
    <source>
        <dbReference type="PIRSR" id="PIRSR001430-1"/>
    </source>
</evidence>
<evidence type="ECO:0000256" key="4">
    <source>
        <dbReference type="HAMAP-Rule" id="MF_00171"/>
    </source>
</evidence>
<evidence type="ECO:0000256" key="6">
    <source>
        <dbReference type="PIRSR" id="PIRSR001430-2"/>
    </source>
</evidence>
<dbReference type="InterPro" id="IPR001406">
    <property type="entry name" value="PsdUridine_synth_TruA"/>
</dbReference>
<evidence type="ECO:0000259" key="8">
    <source>
        <dbReference type="Pfam" id="PF01416"/>
    </source>
</evidence>
<keyword evidence="2 4" id="KW-0819">tRNA processing</keyword>
<dbReference type="EMBL" id="CP022278">
    <property type="protein sequence ID" value="ASK27009.1"/>
    <property type="molecule type" value="Genomic_DNA"/>
</dbReference>
<dbReference type="CDD" id="cd02570">
    <property type="entry name" value="PseudoU_synth_EcTruA"/>
    <property type="match status" value="1"/>
</dbReference>
<dbReference type="RefSeq" id="WP_089035727.1">
    <property type="nucleotide sequence ID" value="NZ_CP022278.1"/>
</dbReference>
<comment type="caution">
    <text evidence="4">Lacks conserved residue(s) required for the propagation of feature annotation.</text>
</comment>
<accession>A0A220S0K8</accession>
<dbReference type="Gene3D" id="3.30.70.580">
    <property type="entry name" value="Pseudouridine synthase I, catalytic domain, N-terminal subdomain"/>
    <property type="match status" value="1"/>
</dbReference>
<dbReference type="InterPro" id="IPR020094">
    <property type="entry name" value="TruA/RsuA/RluB/E/F_N"/>
</dbReference>
<dbReference type="HAMAP" id="MF_00171">
    <property type="entry name" value="TruA"/>
    <property type="match status" value="1"/>
</dbReference>
<comment type="subunit">
    <text evidence="4">Homodimer.</text>
</comment>